<comment type="subcellular location">
    <subcellularLocation>
        <location evidence="2">Cytoplasm</location>
    </subcellularLocation>
    <subcellularLocation>
        <location evidence="1">Nucleus</location>
    </subcellularLocation>
</comment>
<dbReference type="GO" id="GO:0005829">
    <property type="term" value="C:cytosol"/>
    <property type="evidence" value="ECO:0007669"/>
    <property type="project" value="TreeGrafter"/>
</dbReference>
<evidence type="ECO:0000256" key="8">
    <source>
        <dbReference type="ARBA" id="ARBA00023242"/>
    </source>
</evidence>
<dbReference type="InterPro" id="IPR019519">
    <property type="entry name" value="Elp5"/>
</dbReference>
<evidence type="ECO:0000256" key="4">
    <source>
        <dbReference type="ARBA" id="ARBA00009567"/>
    </source>
</evidence>
<evidence type="ECO:0000256" key="6">
    <source>
        <dbReference type="ARBA" id="ARBA00022490"/>
    </source>
</evidence>
<evidence type="ECO:0000313" key="11">
    <source>
        <dbReference type="Proteomes" id="UP001151529"/>
    </source>
</evidence>
<evidence type="ECO:0000256" key="3">
    <source>
        <dbReference type="ARBA" id="ARBA00005043"/>
    </source>
</evidence>
<dbReference type="GO" id="GO:0005634">
    <property type="term" value="C:nucleus"/>
    <property type="evidence" value="ECO:0007669"/>
    <property type="project" value="UniProtKB-SubCell"/>
</dbReference>
<evidence type="ECO:0000313" key="10">
    <source>
        <dbReference type="EMBL" id="KAJ6684360.1"/>
    </source>
</evidence>
<evidence type="ECO:0000256" key="1">
    <source>
        <dbReference type="ARBA" id="ARBA00004123"/>
    </source>
</evidence>
<feature type="region of interest" description="Disordered" evidence="9">
    <location>
        <begin position="241"/>
        <end position="262"/>
    </location>
</feature>
<dbReference type="GO" id="GO:0000049">
    <property type="term" value="F:tRNA binding"/>
    <property type="evidence" value="ECO:0007669"/>
    <property type="project" value="TreeGrafter"/>
</dbReference>
<dbReference type="PANTHER" id="PTHR15641:SF1">
    <property type="entry name" value="ELONGATOR COMPLEX PROTEIN 5"/>
    <property type="match status" value="1"/>
</dbReference>
<comment type="caution">
    <text evidence="10">The sequence shown here is derived from an EMBL/GenBank/DDBJ whole genome shotgun (WGS) entry which is preliminary data.</text>
</comment>
<dbReference type="PANTHER" id="PTHR15641">
    <property type="entry name" value="ELONGATOR COMPLEX PROTEIN 5"/>
    <property type="match status" value="1"/>
</dbReference>
<accession>A0A9Q0SPB2</accession>
<keyword evidence="8" id="KW-0539">Nucleus</keyword>
<dbReference type="GO" id="GO:0002098">
    <property type="term" value="P:tRNA wobble uridine modification"/>
    <property type="evidence" value="ECO:0007669"/>
    <property type="project" value="InterPro"/>
</dbReference>
<dbReference type="GO" id="GO:0033588">
    <property type="term" value="C:elongator holoenzyme complex"/>
    <property type="evidence" value="ECO:0007669"/>
    <property type="project" value="InterPro"/>
</dbReference>
<evidence type="ECO:0000256" key="2">
    <source>
        <dbReference type="ARBA" id="ARBA00004496"/>
    </source>
</evidence>
<organism evidence="10 11">
    <name type="scientific">Salix viminalis</name>
    <name type="common">Common osier</name>
    <name type="synonym">Basket willow</name>
    <dbReference type="NCBI Taxonomy" id="40686"/>
    <lineage>
        <taxon>Eukaryota</taxon>
        <taxon>Viridiplantae</taxon>
        <taxon>Streptophyta</taxon>
        <taxon>Embryophyta</taxon>
        <taxon>Tracheophyta</taxon>
        <taxon>Spermatophyta</taxon>
        <taxon>Magnoliopsida</taxon>
        <taxon>eudicotyledons</taxon>
        <taxon>Gunneridae</taxon>
        <taxon>Pentapetalae</taxon>
        <taxon>rosids</taxon>
        <taxon>fabids</taxon>
        <taxon>Malpighiales</taxon>
        <taxon>Salicaceae</taxon>
        <taxon>Saliceae</taxon>
        <taxon>Salix</taxon>
    </lineage>
</organism>
<proteinExistence type="inferred from homology"/>
<name>A0A9Q0SPB2_SALVM</name>
<comment type="pathway">
    <text evidence="3">tRNA modification; 5-methoxycarbonylmethyl-2-thiouridine-tRNA biosynthesis.</text>
</comment>
<keyword evidence="7" id="KW-0819">tRNA processing</keyword>
<reference evidence="10" key="1">
    <citation type="submission" date="2022-11" db="EMBL/GenBank/DDBJ databases">
        <authorList>
            <person name="Hyden B.L."/>
            <person name="Feng K."/>
            <person name="Yates T."/>
            <person name="Jawdy S."/>
            <person name="Smart L.B."/>
            <person name="Muchero W."/>
        </authorList>
    </citation>
    <scope>NUCLEOTIDE SEQUENCE</scope>
    <source>
        <tissue evidence="10">Shoot tip</tissue>
    </source>
</reference>
<reference evidence="10" key="2">
    <citation type="journal article" date="2023" name="Int. J. Mol. Sci.">
        <title>De Novo Assembly and Annotation of 11 Diverse Shrub Willow (Salix) Genomes Reveals Novel Gene Organization in Sex-Linked Regions.</title>
        <authorList>
            <person name="Hyden B."/>
            <person name="Feng K."/>
            <person name="Yates T.B."/>
            <person name="Jawdy S."/>
            <person name="Cereghino C."/>
            <person name="Smart L.B."/>
            <person name="Muchero W."/>
        </authorList>
    </citation>
    <scope>NUCLEOTIDE SEQUENCE [LARGE SCALE GENOMIC DNA]</scope>
    <source>
        <tissue evidence="10">Shoot tip</tissue>
    </source>
</reference>
<keyword evidence="11" id="KW-1185">Reference proteome</keyword>
<dbReference type="EMBL" id="JAPFFL010000013">
    <property type="protein sequence ID" value="KAJ6684360.1"/>
    <property type="molecule type" value="Genomic_DNA"/>
</dbReference>
<dbReference type="OrthoDB" id="166907at2759"/>
<dbReference type="Proteomes" id="UP001151529">
    <property type="component" value="Chromosome 17"/>
</dbReference>
<keyword evidence="6" id="KW-0963">Cytoplasm</keyword>
<sequence>MLLLGFVCEEYGSNVGWILGQRYDVGYSFWNGTKINEMLRHTSTSTVAGLLSNLRSHGISISALSRLSLIIEQISTVFWLLHPDLHEVKVTSILEYLSSVVASVEPLHLTANGQRRDLGNLSLLEQNFGKGKLQVRLSAKMGVFSGINFTSVLSEDELFNLINQGHLPKVQFNLDLSEEERIGKDKVVLPFEHQGVEMVSLFKSTTTEDLFPRAKLRRLLVQLGIHKRLNTGEGEIIYFRDSDDEMPDSDEDPDDDRMNCEI</sequence>
<evidence type="ECO:0000256" key="5">
    <source>
        <dbReference type="ARBA" id="ARBA00020264"/>
    </source>
</evidence>
<protein>
    <recommendedName>
        <fullName evidence="5">Elongator complex protein 5</fullName>
    </recommendedName>
</protein>
<feature type="compositionally biased region" description="Acidic residues" evidence="9">
    <location>
        <begin position="242"/>
        <end position="255"/>
    </location>
</feature>
<comment type="similarity">
    <text evidence="4">Belongs to the ELP5 family.</text>
</comment>
<evidence type="ECO:0000256" key="7">
    <source>
        <dbReference type="ARBA" id="ARBA00022694"/>
    </source>
</evidence>
<evidence type="ECO:0000256" key="9">
    <source>
        <dbReference type="SAM" id="MobiDB-lite"/>
    </source>
</evidence>
<gene>
    <name evidence="10" type="ORF">OIU85_007996</name>
</gene>
<dbReference type="AlphaFoldDB" id="A0A9Q0SPB2"/>